<dbReference type="EMBL" id="BOVJ01000207">
    <property type="protein sequence ID" value="GIQ66755.1"/>
    <property type="molecule type" value="Genomic_DNA"/>
</dbReference>
<accession>A0ABQ4NEU5</accession>
<evidence type="ECO:0000313" key="3">
    <source>
        <dbReference type="Proteomes" id="UP000680304"/>
    </source>
</evidence>
<feature type="transmembrane region" description="Helical" evidence="1">
    <location>
        <begin position="31"/>
        <end position="56"/>
    </location>
</feature>
<dbReference type="Proteomes" id="UP000680304">
    <property type="component" value="Unassembled WGS sequence"/>
</dbReference>
<gene>
    <name evidence="2" type="ORF">PACILC2_53230</name>
</gene>
<comment type="caution">
    <text evidence="2">The sequence shown here is derived from an EMBL/GenBank/DDBJ whole genome shotgun (WGS) entry which is preliminary data.</text>
</comment>
<keyword evidence="3" id="KW-1185">Reference proteome</keyword>
<keyword evidence="1" id="KW-1133">Transmembrane helix</keyword>
<protein>
    <submittedName>
        <fullName evidence="2">Uncharacterized protein</fullName>
    </submittedName>
</protein>
<keyword evidence="1" id="KW-0812">Transmembrane</keyword>
<name>A0ABQ4NEU5_9BACL</name>
<keyword evidence="1" id="KW-0472">Membrane</keyword>
<reference evidence="2 3" key="1">
    <citation type="submission" date="2021-04" db="EMBL/GenBank/DDBJ databases">
        <title>Draft genome sequence of Paenibacillus cisolokensis, LC2-13A.</title>
        <authorList>
            <person name="Uke A."/>
            <person name="Chhe C."/>
            <person name="Baramee S."/>
            <person name="Kosugi A."/>
        </authorList>
    </citation>
    <scope>NUCLEOTIDE SEQUENCE [LARGE SCALE GENOMIC DNA]</scope>
    <source>
        <strain evidence="2 3">LC2-13A</strain>
    </source>
</reference>
<organism evidence="2 3">
    <name type="scientific">Paenibacillus cisolokensis</name>
    <dbReference type="NCBI Taxonomy" id="1658519"/>
    <lineage>
        <taxon>Bacteria</taxon>
        <taxon>Bacillati</taxon>
        <taxon>Bacillota</taxon>
        <taxon>Bacilli</taxon>
        <taxon>Bacillales</taxon>
        <taxon>Paenibacillaceae</taxon>
        <taxon>Paenibacillus</taxon>
    </lineage>
</organism>
<proteinExistence type="predicted"/>
<sequence length="106" mass="11863">MTESIDTGKHNKTEGVRMKLNTKNMGFADKMLFILGLTLSGVIAFVLVVGVIVAVIKLYMDDKMRTVKIHSAPMLDDEQEPELIAAPFEQRPAEAVRLHEEAHSRK</sequence>
<evidence type="ECO:0000256" key="1">
    <source>
        <dbReference type="SAM" id="Phobius"/>
    </source>
</evidence>
<evidence type="ECO:0000313" key="2">
    <source>
        <dbReference type="EMBL" id="GIQ66755.1"/>
    </source>
</evidence>